<comment type="function">
    <text evidence="2">Hydrolyzes RNA 2',3'-cyclic phosphodiester to an RNA 2'-phosphomonoester.</text>
</comment>
<comment type="catalytic activity">
    <reaction evidence="2">
        <text>a 3'-end 2',3'-cyclophospho-ribonucleotide-RNA + H2O = a 3'-end 2'-phospho-ribonucleotide-RNA + H(+)</text>
        <dbReference type="Rhea" id="RHEA:11828"/>
        <dbReference type="Rhea" id="RHEA-COMP:10464"/>
        <dbReference type="Rhea" id="RHEA-COMP:17353"/>
        <dbReference type="ChEBI" id="CHEBI:15377"/>
        <dbReference type="ChEBI" id="CHEBI:15378"/>
        <dbReference type="ChEBI" id="CHEBI:83064"/>
        <dbReference type="ChEBI" id="CHEBI:173113"/>
        <dbReference type="EC" id="3.1.4.58"/>
    </reaction>
</comment>
<feature type="short sequence motif" description="HXTX 1" evidence="2">
    <location>
        <begin position="43"/>
        <end position="46"/>
    </location>
</feature>
<dbReference type="PANTHER" id="PTHR35561:SF1">
    <property type="entry name" value="RNA 2',3'-CYCLIC PHOSPHODIESTERASE"/>
    <property type="match status" value="1"/>
</dbReference>
<reference evidence="3 4" key="1">
    <citation type="submission" date="2021-01" db="EMBL/GenBank/DDBJ databases">
        <title>Genomic Encyclopedia of Type Strains, Phase IV (KMG-IV): sequencing the most valuable type-strain genomes for metagenomic binning, comparative biology and taxonomic classification.</title>
        <authorList>
            <person name="Goeker M."/>
        </authorList>
    </citation>
    <scope>NUCLEOTIDE SEQUENCE [LARGE SCALE GENOMIC DNA]</scope>
    <source>
        <strain evidence="3 4">DSM 105482</strain>
    </source>
</reference>
<evidence type="ECO:0000256" key="2">
    <source>
        <dbReference type="HAMAP-Rule" id="MF_01940"/>
    </source>
</evidence>
<keyword evidence="1 2" id="KW-0378">Hydrolase</keyword>
<feature type="active site" description="Proton acceptor" evidence="2">
    <location>
        <position position="129"/>
    </location>
</feature>
<comment type="caution">
    <text evidence="3">The sequence shown here is derived from an EMBL/GenBank/DDBJ whole genome shotgun (WGS) entry which is preliminary data.</text>
</comment>
<dbReference type="EMBL" id="JAFBFI010000009">
    <property type="protein sequence ID" value="MBM7692943.1"/>
    <property type="molecule type" value="Genomic_DNA"/>
</dbReference>
<dbReference type="InterPro" id="IPR004175">
    <property type="entry name" value="RNA_CPDase"/>
</dbReference>
<dbReference type="GO" id="GO:0016874">
    <property type="term" value="F:ligase activity"/>
    <property type="evidence" value="ECO:0007669"/>
    <property type="project" value="UniProtKB-KW"/>
</dbReference>
<keyword evidence="3" id="KW-0436">Ligase</keyword>
<dbReference type="SUPFAM" id="SSF55144">
    <property type="entry name" value="LigT-like"/>
    <property type="match status" value="1"/>
</dbReference>
<keyword evidence="4" id="KW-1185">Reference proteome</keyword>
<dbReference type="Pfam" id="PF13563">
    <property type="entry name" value="2_5_RNA_ligase2"/>
    <property type="match status" value="1"/>
</dbReference>
<evidence type="ECO:0000313" key="4">
    <source>
        <dbReference type="Proteomes" id="UP000823486"/>
    </source>
</evidence>
<gene>
    <name evidence="3" type="ORF">JOC77_002374</name>
</gene>
<dbReference type="RefSeq" id="WP_204543326.1">
    <property type="nucleotide sequence ID" value="NZ_JAFBFI010000009.1"/>
</dbReference>
<dbReference type="HAMAP" id="MF_01940">
    <property type="entry name" value="RNA_CPDase"/>
    <property type="match status" value="1"/>
</dbReference>
<dbReference type="Gene3D" id="3.90.1140.10">
    <property type="entry name" value="Cyclic phosphodiesterase"/>
    <property type="match status" value="1"/>
</dbReference>
<protein>
    <recommendedName>
        <fullName evidence="2">RNA 2',3'-cyclic phosphodiesterase</fullName>
        <shortName evidence="2">RNA 2',3'-CPDase</shortName>
        <ecNumber evidence="2">3.1.4.58</ecNumber>
    </recommendedName>
</protein>
<dbReference type="InterPro" id="IPR009097">
    <property type="entry name" value="Cyclic_Pdiesterase"/>
</dbReference>
<proteinExistence type="inferred from homology"/>
<dbReference type="EC" id="3.1.4.58" evidence="2"/>
<organism evidence="3 4">
    <name type="scientific">Peribacillus deserti</name>
    <dbReference type="NCBI Taxonomy" id="673318"/>
    <lineage>
        <taxon>Bacteria</taxon>
        <taxon>Bacillati</taxon>
        <taxon>Bacillota</taxon>
        <taxon>Bacilli</taxon>
        <taxon>Bacillales</taxon>
        <taxon>Bacillaceae</taxon>
        <taxon>Peribacillus</taxon>
    </lineage>
</organism>
<comment type="similarity">
    <text evidence="2">Belongs to the 2H phosphoesterase superfamily. ThpR family.</text>
</comment>
<sequence>MTNSNYFYALKLPNEAKYYIHENLTELKDKLTFNKWVHPEDFHITLAFLGKVEEEKLKDSIQKVRNSCLEQPGFSLKLTELGIFGPAASPRILWAGVQNEDRLYSLQKAVYISCEEAGFLLDKKPFKPHITVARKYKGDNKFNPDSLSTLGEFTFTADRFTLYKTNIGMSPSYETIQDFNLNIME</sequence>
<evidence type="ECO:0000256" key="1">
    <source>
        <dbReference type="ARBA" id="ARBA00022801"/>
    </source>
</evidence>
<evidence type="ECO:0000313" key="3">
    <source>
        <dbReference type="EMBL" id="MBM7692943.1"/>
    </source>
</evidence>
<name>A0ABS2QIF1_9BACI</name>
<dbReference type="PANTHER" id="PTHR35561">
    <property type="entry name" value="RNA 2',3'-CYCLIC PHOSPHODIESTERASE"/>
    <property type="match status" value="1"/>
</dbReference>
<accession>A0ABS2QIF1</accession>
<dbReference type="Proteomes" id="UP000823486">
    <property type="component" value="Unassembled WGS sequence"/>
</dbReference>
<dbReference type="NCBIfam" id="TIGR02258">
    <property type="entry name" value="2_5_ligase"/>
    <property type="match status" value="1"/>
</dbReference>
<feature type="active site" description="Proton donor" evidence="2">
    <location>
        <position position="43"/>
    </location>
</feature>
<feature type="short sequence motif" description="HXTX 2" evidence="2">
    <location>
        <begin position="129"/>
        <end position="132"/>
    </location>
</feature>